<proteinExistence type="predicted"/>
<dbReference type="InterPro" id="IPR045403">
    <property type="entry name" value="HTH_59_Firmicutes_type"/>
</dbReference>
<reference evidence="3" key="1">
    <citation type="submission" date="2018-02" db="EMBL/GenBank/DDBJ databases">
        <authorList>
            <person name="Hausmann B."/>
        </authorList>
    </citation>
    <scope>NUCLEOTIDE SEQUENCE [LARGE SCALE GENOMIC DNA]</scope>
    <source>
        <strain evidence="3">Peat soil MAG SbF1</strain>
    </source>
</reference>
<evidence type="ECO:0000313" key="3">
    <source>
        <dbReference type="Proteomes" id="UP000238916"/>
    </source>
</evidence>
<sequence>MELKDVLTGPEAAQLWSIGESTVRNAAAAGKFNEDEARRAGKNWLITREGMKRVFGDPN</sequence>
<dbReference type="Pfam" id="PF20038">
    <property type="entry name" value="HTH_59"/>
    <property type="match status" value="1"/>
</dbReference>
<organism evidence="2 3">
    <name type="scientific">Candidatus Desulfosporosinus infrequens</name>
    <dbReference type="NCBI Taxonomy" id="2043169"/>
    <lineage>
        <taxon>Bacteria</taxon>
        <taxon>Bacillati</taxon>
        <taxon>Bacillota</taxon>
        <taxon>Clostridia</taxon>
        <taxon>Eubacteriales</taxon>
        <taxon>Desulfitobacteriaceae</taxon>
        <taxon>Desulfosporosinus</taxon>
    </lineage>
</organism>
<dbReference type="EMBL" id="OMOF01000445">
    <property type="protein sequence ID" value="SPF51223.1"/>
    <property type="molecule type" value="Genomic_DNA"/>
</dbReference>
<dbReference type="Proteomes" id="UP000238916">
    <property type="component" value="Unassembled WGS sequence"/>
</dbReference>
<evidence type="ECO:0000313" key="2">
    <source>
        <dbReference type="EMBL" id="SPF51223.1"/>
    </source>
</evidence>
<dbReference type="AlphaFoldDB" id="A0A2U3LH47"/>
<accession>A0A2U3LH47</accession>
<feature type="domain" description="Helix-turn-helix" evidence="1">
    <location>
        <begin position="1"/>
        <end position="57"/>
    </location>
</feature>
<gene>
    <name evidence="2" type="ORF">SBF1_50107</name>
</gene>
<name>A0A2U3LH47_9FIRM</name>
<protein>
    <recommendedName>
        <fullName evidence="1">Helix-turn-helix domain-containing protein</fullName>
    </recommendedName>
</protein>
<evidence type="ECO:0000259" key="1">
    <source>
        <dbReference type="Pfam" id="PF20038"/>
    </source>
</evidence>